<dbReference type="EMBL" id="UINC01137333">
    <property type="protein sequence ID" value="SVD22603.1"/>
    <property type="molecule type" value="Genomic_DNA"/>
</dbReference>
<evidence type="ECO:0000313" key="1">
    <source>
        <dbReference type="EMBL" id="SVD22603.1"/>
    </source>
</evidence>
<dbReference type="AlphaFoldDB" id="A0A382TKW1"/>
<protein>
    <recommendedName>
        <fullName evidence="2">PD-(D/E)XK nuclease superfamily protein</fullName>
    </recommendedName>
</protein>
<sequence length="243" mass="26578">MSRALLAHLAGRFVTQREDLATEALLFVLDKSSVARASLLRLLTSAGCSVPTEARFKSQAVGLGGERPDMVGVDVRGHERVLVEAKFWAGLTDNQPVTYLARLEESGSESGVLVFMAPDTRLEALWPELSTRIADSGRTIGERQIPISGVLVAPIGDLHLVLLSWRTVLDHLAEDLVESGEKELLESLGQLQVLCEWESGGDTDFLPVQYHEMASTLPIRLFQFRGLIDDAIARLFGEGLVDT</sequence>
<name>A0A382TKW1_9ZZZZ</name>
<proteinExistence type="predicted"/>
<evidence type="ECO:0008006" key="2">
    <source>
        <dbReference type="Google" id="ProtNLM"/>
    </source>
</evidence>
<accession>A0A382TKW1</accession>
<feature type="non-terminal residue" evidence="1">
    <location>
        <position position="243"/>
    </location>
</feature>
<reference evidence="1" key="1">
    <citation type="submission" date="2018-05" db="EMBL/GenBank/DDBJ databases">
        <authorList>
            <person name="Lanie J.A."/>
            <person name="Ng W.-L."/>
            <person name="Kazmierczak K.M."/>
            <person name="Andrzejewski T.M."/>
            <person name="Davidsen T.M."/>
            <person name="Wayne K.J."/>
            <person name="Tettelin H."/>
            <person name="Glass J.I."/>
            <person name="Rusch D."/>
            <person name="Podicherti R."/>
            <person name="Tsui H.-C.T."/>
            <person name="Winkler M.E."/>
        </authorList>
    </citation>
    <scope>NUCLEOTIDE SEQUENCE</scope>
</reference>
<gene>
    <name evidence="1" type="ORF">METZ01_LOCUS375457</name>
</gene>
<organism evidence="1">
    <name type="scientific">marine metagenome</name>
    <dbReference type="NCBI Taxonomy" id="408172"/>
    <lineage>
        <taxon>unclassified sequences</taxon>
        <taxon>metagenomes</taxon>
        <taxon>ecological metagenomes</taxon>
    </lineage>
</organism>